<dbReference type="Gene3D" id="3.50.50.60">
    <property type="entry name" value="FAD/NAD(P)-binding domain"/>
    <property type="match status" value="1"/>
</dbReference>
<sequence length="120" mass="12749">MALSMITTRRTAATAAASRKATQAPRATRLVTRVAQPLIQPDSGASPSLDSASLLARAGLPPITTPYDDYTFAPIREAEVNRAMTRRYFRDMDEFAESDVVIVGAGSAGLACAYELGKVA</sequence>
<dbReference type="Gene3D" id="6.10.250.2840">
    <property type="match status" value="1"/>
</dbReference>
<name>A0AAD3DHZ2_9CHLO</name>
<keyword evidence="3" id="KW-1185">Reference proteome</keyword>
<feature type="region of interest" description="Disordered" evidence="1">
    <location>
        <begin position="1"/>
        <end position="26"/>
    </location>
</feature>
<organism evidence="2 3">
    <name type="scientific">Astrephomene gubernaculifera</name>
    <dbReference type="NCBI Taxonomy" id="47775"/>
    <lineage>
        <taxon>Eukaryota</taxon>
        <taxon>Viridiplantae</taxon>
        <taxon>Chlorophyta</taxon>
        <taxon>core chlorophytes</taxon>
        <taxon>Chlorophyceae</taxon>
        <taxon>CS clade</taxon>
        <taxon>Chlamydomonadales</taxon>
        <taxon>Astrephomenaceae</taxon>
        <taxon>Astrephomene</taxon>
    </lineage>
</organism>
<feature type="non-terminal residue" evidence="2">
    <location>
        <position position="1"/>
    </location>
</feature>
<comment type="caution">
    <text evidence="2">The sequence shown here is derived from an EMBL/GenBank/DDBJ whole genome shotgun (WGS) entry which is preliminary data.</text>
</comment>
<accession>A0AAD3DHZ2</accession>
<dbReference type="Proteomes" id="UP001054857">
    <property type="component" value="Unassembled WGS sequence"/>
</dbReference>
<dbReference type="AlphaFoldDB" id="A0AAD3DHZ2"/>
<protein>
    <submittedName>
        <fullName evidence="2">Uncharacterized protein</fullName>
    </submittedName>
</protein>
<dbReference type="EMBL" id="BMAR01000002">
    <property type="protein sequence ID" value="GFR41559.1"/>
    <property type="molecule type" value="Genomic_DNA"/>
</dbReference>
<reference evidence="2 3" key="1">
    <citation type="journal article" date="2021" name="Sci. Rep.">
        <title>Genome sequencing of the multicellular alga Astrephomene provides insights into convergent evolution of germ-soma differentiation.</title>
        <authorList>
            <person name="Yamashita S."/>
            <person name="Yamamoto K."/>
            <person name="Matsuzaki R."/>
            <person name="Suzuki S."/>
            <person name="Yamaguchi H."/>
            <person name="Hirooka S."/>
            <person name="Minakuchi Y."/>
            <person name="Miyagishima S."/>
            <person name="Kawachi M."/>
            <person name="Toyoda A."/>
            <person name="Nozaki H."/>
        </authorList>
    </citation>
    <scope>NUCLEOTIDE SEQUENCE [LARGE SCALE GENOMIC DNA]</scope>
    <source>
        <strain evidence="2 3">NIES-4017</strain>
    </source>
</reference>
<dbReference type="InterPro" id="IPR036188">
    <property type="entry name" value="FAD/NAD-bd_sf"/>
</dbReference>
<evidence type="ECO:0000313" key="2">
    <source>
        <dbReference type="EMBL" id="GFR41559.1"/>
    </source>
</evidence>
<feature type="compositionally biased region" description="Low complexity" evidence="1">
    <location>
        <begin position="7"/>
        <end position="26"/>
    </location>
</feature>
<dbReference type="SUPFAM" id="SSF51905">
    <property type="entry name" value="FAD/NAD(P)-binding domain"/>
    <property type="match status" value="1"/>
</dbReference>
<gene>
    <name evidence="2" type="ORF">Agub_g2275</name>
</gene>
<dbReference type="Pfam" id="PF01946">
    <property type="entry name" value="Thi4"/>
    <property type="match status" value="1"/>
</dbReference>
<proteinExistence type="predicted"/>
<dbReference type="PANTHER" id="PTHR43422:SF3">
    <property type="entry name" value="THIAMINE THIAZOLE SYNTHASE"/>
    <property type="match status" value="1"/>
</dbReference>
<dbReference type="PANTHER" id="PTHR43422">
    <property type="entry name" value="THIAMINE THIAZOLE SYNTHASE"/>
    <property type="match status" value="1"/>
</dbReference>
<evidence type="ECO:0000256" key="1">
    <source>
        <dbReference type="SAM" id="MobiDB-lite"/>
    </source>
</evidence>
<evidence type="ECO:0000313" key="3">
    <source>
        <dbReference type="Proteomes" id="UP001054857"/>
    </source>
</evidence>